<evidence type="ECO:0008006" key="5">
    <source>
        <dbReference type="Google" id="ProtNLM"/>
    </source>
</evidence>
<dbReference type="Proteomes" id="UP000033710">
    <property type="component" value="Unassembled WGS sequence"/>
</dbReference>
<dbReference type="SUPFAM" id="SSF56672">
    <property type="entry name" value="DNA/RNA polymerases"/>
    <property type="match status" value="1"/>
</dbReference>
<comment type="caution">
    <text evidence="3">The sequence shown here is derived from an EMBL/GenBank/DDBJ whole genome shotgun (WGS) entry which is preliminary data.</text>
</comment>
<keyword evidence="2" id="KW-0496">Mitochondrion</keyword>
<evidence type="ECO:0000256" key="1">
    <source>
        <dbReference type="ARBA" id="ARBA00004173"/>
    </source>
</evidence>
<dbReference type="OrthoDB" id="4774297at2759"/>
<dbReference type="GeneID" id="27671956"/>
<gene>
    <name evidence="3" type="ORF">SPSK_10124</name>
</gene>
<accession>A0A0F2M7F6</accession>
<dbReference type="InterPro" id="IPR043128">
    <property type="entry name" value="Rev_trsase/Diguanyl_cyclase"/>
</dbReference>
<organism evidence="3 4">
    <name type="scientific">Sporothrix schenckii 1099-18</name>
    <dbReference type="NCBI Taxonomy" id="1397361"/>
    <lineage>
        <taxon>Eukaryota</taxon>
        <taxon>Fungi</taxon>
        <taxon>Dikarya</taxon>
        <taxon>Ascomycota</taxon>
        <taxon>Pezizomycotina</taxon>
        <taxon>Sordariomycetes</taxon>
        <taxon>Sordariomycetidae</taxon>
        <taxon>Ophiostomatales</taxon>
        <taxon>Ophiostomataceae</taxon>
        <taxon>Sporothrix</taxon>
    </lineage>
</organism>
<evidence type="ECO:0000313" key="4">
    <source>
        <dbReference type="Proteomes" id="UP000033710"/>
    </source>
</evidence>
<evidence type="ECO:0000313" key="3">
    <source>
        <dbReference type="EMBL" id="KJR84999.1"/>
    </source>
</evidence>
<dbReference type="RefSeq" id="XP_016587675.1">
    <property type="nucleotide sequence ID" value="XM_016736679.1"/>
</dbReference>
<dbReference type="AlphaFoldDB" id="A0A0F2M7F6"/>
<proteinExistence type="predicted"/>
<protein>
    <recommendedName>
        <fullName evidence="5">Reverse transcriptase domain-containing protein</fullName>
    </recommendedName>
</protein>
<dbReference type="VEuPathDB" id="FungiDB:SPSK_10124"/>
<reference evidence="3 4" key="2">
    <citation type="journal article" date="2015" name="Eukaryot. Cell">
        <title>Asexual propagation of a virulent clone complex in a human and feline outbreak of sporotrichosis.</title>
        <authorList>
            <person name="Teixeira Mde M."/>
            <person name="Rodrigues A.M."/>
            <person name="Tsui C.K."/>
            <person name="de Almeida L.G."/>
            <person name="Van Diepeningen A.D."/>
            <person name="van den Ende B.G."/>
            <person name="Fernandes G.F."/>
            <person name="Kano R."/>
            <person name="Hamelin R.C."/>
            <person name="Lopes-Bezerra L.M."/>
            <person name="Vasconcelos A.T."/>
            <person name="de Hoog S."/>
            <person name="de Camargo Z.P."/>
            <person name="Felipe M.S."/>
        </authorList>
    </citation>
    <scope>NUCLEOTIDE SEQUENCE [LARGE SCALE GENOMIC DNA]</scope>
    <source>
        <strain evidence="3 4">1099-18</strain>
    </source>
</reference>
<dbReference type="Gene3D" id="3.30.70.270">
    <property type="match status" value="1"/>
</dbReference>
<comment type="subcellular location">
    <subcellularLocation>
        <location evidence="1">Mitochondrion</location>
    </subcellularLocation>
</comment>
<evidence type="ECO:0000256" key="2">
    <source>
        <dbReference type="ARBA" id="ARBA00023128"/>
    </source>
</evidence>
<dbReference type="GO" id="GO:0005739">
    <property type="term" value="C:mitochondrion"/>
    <property type="evidence" value="ECO:0007669"/>
    <property type="project" value="UniProtKB-SubCell"/>
</dbReference>
<sequence>MGYKNSNVYVARQMDIILDAIDAAKTYCDDLVVSDSSLDEHIANLRQVLRRLRQFNISMGPDKSFVGFPNWDVGDARLVVYSERGVSLGHHALLRV</sequence>
<dbReference type="InterPro" id="IPR043502">
    <property type="entry name" value="DNA/RNA_pol_sf"/>
</dbReference>
<dbReference type="EMBL" id="AXCR01000007">
    <property type="protein sequence ID" value="KJR84999.1"/>
    <property type="molecule type" value="Genomic_DNA"/>
</dbReference>
<reference evidence="3 4" key="1">
    <citation type="journal article" date="2014" name="BMC Genomics">
        <title>Comparative genomics of the major fungal agents of human and animal Sporotrichosis: Sporothrix schenckii and Sporothrix brasiliensis.</title>
        <authorList>
            <person name="Teixeira M.M."/>
            <person name="de Almeida L.G."/>
            <person name="Kubitschek-Barreira P."/>
            <person name="Alves F.L."/>
            <person name="Kioshima E.S."/>
            <person name="Abadio A.K."/>
            <person name="Fernandes L."/>
            <person name="Derengowski L.S."/>
            <person name="Ferreira K.S."/>
            <person name="Souza R.C."/>
            <person name="Ruiz J.C."/>
            <person name="de Andrade N.C."/>
            <person name="Paes H.C."/>
            <person name="Nicola A.M."/>
            <person name="Albuquerque P."/>
            <person name="Gerber A.L."/>
            <person name="Martins V.P."/>
            <person name="Peconick L.D."/>
            <person name="Neto A.V."/>
            <person name="Chaucanez C.B."/>
            <person name="Silva P.A."/>
            <person name="Cunha O.L."/>
            <person name="de Oliveira F.F."/>
            <person name="dos Santos T.C."/>
            <person name="Barros A.L."/>
            <person name="Soares M.A."/>
            <person name="de Oliveira L.M."/>
            <person name="Marini M.M."/>
            <person name="Villalobos-Duno H."/>
            <person name="Cunha M.M."/>
            <person name="de Hoog S."/>
            <person name="da Silveira J.F."/>
            <person name="Henrissat B."/>
            <person name="Nino-Vega G.A."/>
            <person name="Cisalpino P.S."/>
            <person name="Mora-Montes H.M."/>
            <person name="Almeida S.R."/>
            <person name="Stajich J.E."/>
            <person name="Lopes-Bezerra L.M."/>
            <person name="Vasconcelos A.T."/>
            <person name="Felipe M.S."/>
        </authorList>
    </citation>
    <scope>NUCLEOTIDE SEQUENCE [LARGE SCALE GENOMIC DNA]</scope>
    <source>
        <strain evidence="3 4">1099-18</strain>
    </source>
</reference>
<name>A0A0F2M7F6_SPOSC</name>
<dbReference type="KEGG" id="ssck:SPSK_10124"/>